<keyword evidence="1" id="KW-0812">Transmembrane</keyword>
<evidence type="ECO:0000313" key="2">
    <source>
        <dbReference type="EMBL" id="WAM33046.1"/>
    </source>
</evidence>
<reference evidence="2" key="1">
    <citation type="submission" date="2022-12" db="EMBL/GenBank/DDBJ databases">
        <authorList>
            <person name="Bing R.G."/>
            <person name="Willard D.J."/>
            <person name="Manesh M.J.H."/>
            <person name="Laemthong T."/>
            <person name="Crosby J.R."/>
            <person name="Kelly R.M."/>
        </authorList>
    </citation>
    <scope>NUCLEOTIDE SEQUENCE</scope>
    <source>
        <strain evidence="2">DSM 8990</strain>
    </source>
</reference>
<protein>
    <submittedName>
        <fullName evidence="2">Uncharacterized protein</fullName>
    </submittedName>
</protein>
<keyword evidence="1" id="KW-0472">Membrane</keyword>
<accession>A0ABY7BPW0</accession>
<evidence type="ECO:0000256" key="1">
    <source>
        <dbReference type="SAM" id="Phobius"/>
    </source>
</evidence>
<gene>
    <name evidence="2" type="ORF">OTK00_001507</name>
</gene>
<feature type="transmembrane region" description="Helical" evidence="1">
    <location>
        <begin position="80"/>
        <end position="104"/>
    </location>
</feature>
<feature type="transmembrane region" description="Helical" evidence="1">
    <location>
        <begin position="33"/>
        <end position="59"/>
    </location>
</feature>
<feature type="transmembrane region" description="Helical" evidence="1">
    <location>
        <begin position="7"/>
        <end position="27"/>
    </location>
</feature>
<evidence type="ECO:0000313" key="3">
    <source>
        <dbReference type="Proteomes" id="UP001164909"/>
    </source>
</evidence>
<organism evidence="2 3">
    <name type="scientific">Caldicellulosiruptor morganii</name>
    <dbReference type="NCBI Taxonomy" id="1387555"/>
    <lineage>
        <taxon>Bacteria</taxon>
        <taxon>Bacillati</taxon>
        <taxon>Bacillota</taxon>
        <taxon>Bacillota incertae sedis</taxon>
        <taxon>Caldicellulosiruptorales</taxon>
        <taxon>Caldicellulosiruptoraceae</taxon>
        <taxon>Caldicellulosiruptor</taxon>
    </lineage>
</organism>
<name>A0ABY7BPW0_9FIRM</name>
<keyword evidence="3" id="KW-1185">Reference proteome</keyword>
<feature type="transmembrane region" description="Helical" evidence="1">
    <location>
        <begin position="147"/>
        <end position="170"/>
    </location>
</feature>
<sequence length="179" mass="20719">MGYFLVDAWVLGNLLFSFLAVVATYYINSCFKIIFWIILTYGVLRVFEIIVYQVNVLFFDRIRAKKNNQKYSIKSVTRTVILLLHNFVEIMLWYSAMMICLLKIGGNFPDNSSIWDFIRANILNVAIFNADEIEQIAGGRNSTIVNLIFFENITGLFMTLLCLARFINLLPPVESEEEM</sequence>
<proteinExistence type="predicted"/>
<dbReference type="RefSeq" id="WP_157841024.1">
    <property type="nucleotide sequence ID" value="NZ_CP113865.1"/>
</dbReference>
<dbReference type="Proteomes" id="UP001164909">
    <property type="component" value="Chromosome"/>
</dbReference>
<keyword evidence="1" id="KW-1133">Transmembrane helix</keyword>
<dbReference type="EMBL" id="CP113865">
    <property type="protein sequence ID" value="WAM33046.1"/>
    <property type="molecule type" value="Genomic_DNA"/>
</dbReference>